<dbReference type="EMBL" id="PKKO01000001">
    <property type="protein sequence ID" value="PKY73461.1"/>
    <property type="molecule type" value="Genomic_DNA"/>
</dbReference>
<name>A0A2I1IQR2_9ACTO</name>
<dbReference type="Pfam" id="PF04203">
    <property type="entry name" value="Sortase"/>
    <property type="match status" value="1"/>
</dbReference>
<evidence type="ECO:0000256" key="2">
    <source>
        <dbReference type="PIRSR" id="PIRSR605754-1"/>
    </source>
</evidence>
<dbReference type="InterPro" id="IPR005754">
    <property type="entry name" value="Sortase"/>
</dbReference>
<proteinExistence type="predicted"/>
<evidence type="ECO:0000313" key="5">
    <source>
        <dbReference type="Proteomes" id="UP000235122"/>
    </source>
</evidence>
<keyword evidence="1" id="KW-0378">Hydrolase</keyword>
<accession>A0A2I1IQR2</accession>
<dbReference type="InterPro" id="IPR042002">
    <property type="entry name" value="Sortase_C"/>
</dbReference>
<dbReference type="NCBIfam" id="TIGR01076">
    <property type="entry name" value="sortase_fam"/>
    <property type="match status" value="1"/>
</dbReference>
<dbReference type="Gene3D" id="2.40.260.10">
    <property type="entry name" value="Sortase"/>
    <property type="match status" value="1"/>
</dbReference>
<evidence type="ECO:0000256" key="3">
    <source>
        <dbReference type="SAM" id="Phobius"/>
    </source>
</evidence>
<organism evidence="4 5">
    <name type="scientific">Winkia neuii</name>
    <dbReference type="NCBI Taxonomy" id="33007"/>
    <lineage>
        <taxon>Bacteria</taxon>
        <taxon>Bacillati</taxon>
        <taxon>Actinomycetota</taxon>
        <taxon>Actinomycetes</taxon>
        <taxon>Actinomycetales</taxon>
        <taxon>Actinomycetaceae</taxon>
        <taxon>Winkia</taxon>
    </lineage>
</organism>
<dbReference type="STRING" id="33007.HMPREF3198_02099"/>
<sequence length="285" mass="30600">MVKRLFLPTLISVLALVGVCLLLYPSTAAWFSQYNQSKLVGEYAHKLESVRPDRQAQLDAATAYNKALVSGAELKSGARIASGTGAARGTWSYNDILRADDSGTMGRVRIRKIDVDMPIYHGTSEATLLKGAGHLEGTSLPVGGASTRTVITAHRGLASARLFTDLDKLRKGDTFTLEVFGRVLTYRVFEVQVVAPSETRAIEPVPGKDLATLVTCTPLGINSHRILVTGERVIPTPKDDLAHAGGPSELPRFPWWALIFGGTVCAVGAFLTREVRAARKACGNA</sequence>
<feature type="transmembrane region" description="Helical" evidence="3">
    <location>
        <begin position="253"/>
        <end position="271"/>
    </location>
</feature>
<dbReference type="InterPro" id="IPR023365">
    <property type="entry name" value="Sortase_dom-sf"/>
</dbReference>
<dbReference type="RefSeq" id="WP_060798095.1">
    <property type="nucleotide sequence ID" value="NZ_JASOXK010000010.1"/>
</dbReference>
<keyword evidence="3" id="KW-0812">Transmembrane</keyword>
<evidence type="ECO:0000256" key="1">
    <source>
        <dbReference type="ARBA" id="ARBA00022801"/>
    </source>
</evidence>
<gene>
    <name evidence="4" type="ORF">CYJ19_02440</name>
</gene>
<dbReference type="NCBIfam" id="NF033745">
    <property type="entry name" value="class_C_sortase"/>
    <property type="match status" value="1"/>
</dbReference>
<keyword evidence="3" id="KW-1133">Transmembrane helix</keyword>
<evidence type="ECO:0000313" key="4">
    <source>
        <dbReference type="EMBL" id="PKY73461.1"/>
    </source>
</evidence>
<dbReference type="GO" id="GO:0016787">
    <property type="term" value="F:hydrolase activity"/>
    <property type="evidence" value="ECO:0007669"/>
    <property type="project" value="UniProtKB-KW"/>
</dbReference>
<protein>
    <submittedName>
        <fullName evidence="4">Class C sortase</fullName>
    </submittedName>
</protein>
<feature type="active site" description="Acyl-thioester intermediate" evidence="2">
    <location>
        <position position="216"/>
    </location>
</feature>
<dbReference type="AlphaFoldDB" id="A0A2I1IQR2"/>
<dbReference type="Proteomes" id="UP000235122">
    <property type="component" value="Unassembled WGS sequence"/>
</dbReference>
<keyword evidence="3" id="KW-0472">Membrane</keyword>
<keyword evidence="5" id="KW-1185">Reference proteome</keyword>
<dbReference type="SUPFAM" id="SSF63817">
    <property type="entry name" value="Sortase"/>
    <property type="match status" value="1"/>
</dbReference>
<dbReference type="CDD" id="cd05827">
    <property type="entry name" value="Sortase_C"/>
    <property type="match status" value="1"/>
</dbReference>
<reference evidence="4 5" key="1">
    <citation type="submission" date="2017-12" db="EMBL/GenBank/DDBJ databases">
        <title>Phylogenetic diversity of female urinary microbiome.</title>
        <authorList>
            <person name="Thomas-White K."/>
            <person name="Wolfe A.J."/>
        </authorList>
    </citation>
    <scope>NUCLEOTIDE SEQUENCE [LARGE SCALE GENOMIC DNA]</scope>
    <source>
        <strain evidence="4 5">UMB0402</strain>
    </source>
</reference>
<comment type="caution">
    <text evidence="4">The sequence shown here is derived from an EMBL/GenBank/DDBJ whole genome shotgun (WGS) entry which is preliminary data.</text>
</comment>
<feature type="active site" description="Proton donor/acceptor" evidence="2">
    <location>
        <position position="154"/>
    </location>
</feature>